<feature type="domain" description="DUF7349" evidence="2">
    <location>
        <begin position="5"/>
        <end position="50"/>
    </location>
</feature>
<feature type="compositionally biased region" description="Basic residues" evidence="1">
    <location>
        <begin position="67"/>
        <end position="77"/>
    </location>
</feature>
<organism evidence="3 4">
    <name type="scientific">Staphylococcus phage Stau2</name>
    <dbReference type="NCBI Taxonomy" id="1200862"/>
    <lineage>
        <taxon>Viruses</taxon>
        <taxon>Duplodnaviria</taxon>
        <taxon>Heunggongvirae</taxon>
        <taxon>Uroviricota</taxon>
        <taxon>Caudoviricetes</taxon>
        <taxon>Herelleviridae</taxon>
        <taxon>Twortvirinae</taxon>
        <taxon>Silviavirus</taxon>
        <taxon>Silviavirus stau2</taxon>
    </lineage>
</organism>
<dbReference type="GeneID" id="28802240"/>
<name>A0A0U1ZVE1_9CAUD</name>
<evidence type="ECO:0000313" key="3">
    <source>
        <dbReference type="EMBL" id="AKA61278.1"/>
    </source>
</evidence>
<reference evidence="3 4" key="1">
    <citation type="journal article" date="2016" name="Virus Genes">
        <title>Genomic analysis of Staphylococcus phage Stau2 isolated from medical specimen.</title>
        <authorList>
            <person name="Hsieh S.E."/>
            <person name="Tseng Y.H."/>
            <person name="Lo H.H."/>
            <person name="Chen S.T."/>
            <person name="Wu C.N."/>
        </authorList>
    </citation>
    <scope>NUCLEOTIDE SEQUENCE [LARGE SCALE GENOMIC DNA]</scope>
</reference>
<evidence type="ECO:0000259" key="2">
    <source>
        <dbReference type="Pfam" id="PF24040"/>
    </source>
</evidence>
<dbReference type="Pfam" id="PF24040">
    <property type="entry name" value="DUF7349"/>
    <property type="match status" value="1"/>
</dbReference>
<evidence type="ECO:0000313" key="4">
    <source>
        <dbReference type="Proteomes" id="UP000207597"/>
    </source>
</evidence>
<feature type="region of interest" description="Disordered" evidence="1">
    <location>
        <begin position="40"/>
        <end position="77"/>
    </location>
</feature>
<feature type="compositionally biased region" description="Basic and acidic residues" evidence="1">
    <location>
        <begin position="45"/>
        <end position="66"/>
    </location>
</feature>
<dbReference type="EMBL" id="KP881332">
    <property type="protein sequence ID" value="AKA61278.1"/>
    <property type="molecule type" value="Genomic_DNA"/>
</dbReference>
<protein>
    <recommendedName>
        <fullName evidence="2">DUF7349 domain-containing protein</fullName>
    </recommendedName>
</protein>
<dbReference type="InterPro" id="IPR055773">
    <property type="entry name" value="DUF7349"/>
</dbReference>
<gene>
    <name evidence="3" type="ORF">Stau2_27</name>
</gene>
<proteinExistence type="predicted"/>
<sequence>MLTYKLKNIKMATVHGQVEVDDKGVVKGLTAKQEKDFANLPGFTHMEDKKITKKEVKPKEEKEEKKPTKKTTKKEDK</sequence>
<keyword evidence="4" id="KW-1185">Reference proteome</keyword>
<dbReference type="RefSeq" id="YP_009275784.1">
    <property type="nucleotide sequence ID" value="NC_030933.1"/>
</dbReference>
<dbReference type="Proteomes" id="UP000207597">
    <property type="component" value="Segment"/>
</dbReference>
<evidence type="ECO:0000256" key="1">
    <source>
        <dbReference type="SAM" id="MobiDB-lite"/>
    </source>
</evidence>
<accession>A0A0U1ZVE1</accession>
<dbReference type="KEGG" id="vg:28802240"/>